<keyword evidence="1" id="KW-0175">Coiled coil</keyword>
<organism evidence="2 3">
    <name type="scientific">Pseudomonas extremaustralis</name>
    <dbReference type="NCBI Taxonomy" id="359110"/>
    <lineage>
        <taxon>Bacteria</taxon>
        <taxon>Pseudomonadati</taxon>
        <taxon>Pseudomonadota</taxon>
        <taxon>Gammaproteobacteria</taxon>
        <taxon>Pseudomonadales</taxon>
        <taxon>Pseudomonadaceae</taxon>
        <taxon>Pseudomonas</taxon>
    </lineage>
</organism>
<comment type="caution">
    <text evidence="2">The sequence shown here is derived from an EMBL/GenBank/DDBJ whole genome shotgun (WGS) entry which is preliminary data.</text>
</comment>
<feature type="coiled-coil region" evidence="1">
    <location>
        <begin position="136"/>
        <end position="163"/>
    </location>
</feature>
<name>A0A5M9IYQ6_9PSED</name>
<evidence type="ECO:0000256" key="1">
    <source>
        <dbReference type="SAM" id="Coils"/>
    </source>
</evidence>
<dbReference type="Proteomes" id="UP000323425">
    <property type="component" value="Unassembled WGS sequence"/>
</dbReference>
<evidence type="ECO:0000313" key="2">
    <source>
        <dbReference type="EMBL" id="KAA8561310.1"/>
    </source>
</evidence>
<sequence length="187" mass="20849">MLKSVDTTELARRIAEAQALYKDRKSGIDHYAEVDPVSGRPISKYIDGGVETFPVPSAFEVLPVYLEAMAAGNTLHQLGLVQVGLDFHGNPQFELYTHRPAQVQKLALDKIAADVTAQYTKEIQEHNAAFIESEVQARVNIEARRLERELAEVAAKRRAEIEAEVRATYTPQPVEEVAKVTPARARR</sequence>
<dbReference type="AlphaFoldDB" id="A0A5M9IYQ6"/>
<reference evidence="2 3" key="1">
    <citation type="journal article" date="2018" name="Plant Biotechnol. Rep.">
        <title>Diversity and antifungal activity of endophytic bacteria associated with Panax ginseng seedlings.</title>
        <authorList>
            <person name="Park J.M."/>
            <person name="Hong C.E."/>
            <person name="Jo S.H."/>
        </authorList>
    </citation>
    <scope>NUCLEOTIDE SEQUENCE [LARGE SCALE GENOMIC DNA]</scope>
    <source>
        <strain evidence="2 3">PgKB38</strain>
    </source>
</reference>
<accession>A0A5M9IYQ6</accession>
<evidence type="ECO:0000313" key="3">
    <source>
        <dbReference type="Proteomes" id="UP000323425"/>
    </source>
</evidence>
<protein>
    <submittedName>
        <fullName evidence="2">Uncharacterized protein</fullName>
    </submittedName>
</protein>
<dbReference type="EMBL" id="VTFH01000001">
    <property type="protein sequence ID" value="KAA8561310.1"/>
    <property type="molecule type" value="Genomic_DNA"/>
</dbReference>
<dbReference type="RefSeq" id="WP_150292970.1">
    <property type="nucleotide sequence ID" value="NZ_VTFH01000001.1"/>
</dbReference>
<proteinExistence type="predicted"/>
<gene>
    <name evidence="2" type="ORF">FX985_01362</name>
</gene>